<name>A0A7W9ZK86_NOVIT</name>
<dbReference type="GO" id="GO:0009035">
    <property type="term" value="F:type I site-specific deoxyribonuclease activity"/>
    <property type="evidence" value="ECO:0007669"/>
    <property type="project" value="UniProtKB-EC"/>
</dbReference>
<dbReference type="Gene3D" id="3.90.1570.50">
    <property type="match status" value="1"/>
</dbReference>
<dbReference type="InterPro" id="IPR007409">
    <property type="entry name" value="Restrct_endonuc_type1_HsdR_N"/>
</dbReference>
<dbReference type="Pfam" id="PF22679">
    <property type="entry name" value="T1R_D3-like"/>
    <property type="match status" value="1"/>
</dbReference>
<reference evidence="2 3" key="1">
    <citation type="submission" date="2020-08" db="EMBL/GenBank/DDBJ databases">
        <title>Genomic Encyclopedia of Type Strains, Phase IV (KMG-IV): sequencing the most valuable type-strain genomes for metagenomic binning, comparative biology and taxonomic classification.</title>
        <authorList>
            <person name="Goeker M."/>
        </authorList>
    </citation>
    <scope>NUCLEOTIDE SEQUENCE [LARGE SCALE GENOMIC DNA]</scope>
    <source>
        <strain evidence="2 3">DSM 11590</strain>
    </source>
</reference>
<dbReference type="Gene3D" id="3.40.50.300">
    <property type="entry name" value="P-loop containing nucleotide triphosphate hydrolases"/>
    <property type="match status" value="2"/>
</dbReference>
<keyword evidence="2" id="KW-0378">Hydrolase</keyword>
<gene>
    <name evidence="2" type="ORF">FHS48_003212</name>
</gene>
<dbReference type="InterPro" id="IPR040980">
    <property type="entry name" value="SWI2_SNF2"/>
</dbReference>
<dbReference type="Pfam" id="PF18766">
    <property type="entry name" value="SWI2_SNF2"/>
    <property type="match status" value="1"/>
</dbReference>
<organism evidence="2 3">
    <name type="scientific">Novispirillum itersonii</name>
    <name type="common">Aquaspirillum itersonii</name>
    <dbReference type="NCBI Taxonomy" id="189"/>
    <lineage>
        <taxon>Bacteria</taxon>
        <taxon>Pseudomonadati</taxon>
        <taxon>Pseudomonadota</taxon>
        <taxon>Alphaproteobacteria</taxon>
        <taxon>Rhodospirillales</taxon>
        <taxon>Novispirillaceae</taxon>
        <taxon>Novispirillum</taxon>
    </lineage>
</organism>
<dbReference type="Pfam" id="PF04313">
    <property type="entry name" value="HSDR_N"/>
    <property type="match status" value="1"/>
</dbReference>
<sequence>MSTLHKEIAFEDDICTAMAAQGWLYHPADAAGYDRARALFPADVLAWVRETQPQAWDSLVKSHGAAAEATLLDRIRRQLDDLGTLDVIRQGVEMLGLRQKLVLAQFRPAFGLNPDLLARYGANRLRVVRQVRYSLHNENCLDLVLFLNGIPMATVELKSDFTQSVDDAVDQYRLDRNPRPKGQAAEPLLDFPRGALVHFAVSNTLVRMTTRLLGPETVFLPFDRGHDGAAGNPPNPSGHATAYLWEQVWAPDPWLEILGRYVVTTRDRKKQIEKIIFPRYHQLDATRALIRAILAEGPGQAYLIQHSAGSGKTNSIAWTAHFLAELHDADQTKVFDSVLVVSDRTVLDTQLQEAIFSFQRTAGVVATITDEHGSKSGQLAKALAEGKKVVVCTLQTFPFALAEVQQLAATEGKRFAVIADEAHSSQTGAAAATLKQVLSAEELKDLADGGEVSTEDLLAAQMATRANRGTGGGGVTYVAFTATPKAKTMELFGRRPDPSQPAGPGNLPQPFHVYSMRQAIEEKFILDVLRNYTPYRLAFRLASGGREWSETEVETGEALKGIMQWVRLHPYNISQKVKVVVEHFRDTVAPLLKGQAKAMVVTGSRQEVVRWQLAMARYIKEQGYKIGTLVAFSGEVRDSELGEDGFTETSPALNPTLGSRDIRRAFATDEFQILLVANKFQTGFDQPLLCGMYVDKQLSGIQAVQTLSRLNRAHPGKDTTYVLDFANQPKDILAAFKTYYETAELEGVTDPNLVFDLRAKLDALGHYDDAEVERVVTADLNPRATQAQLAAAIAPVADRLLRRYRALQQALTAAQAAQDRRAEKDAKDELAALILFKRDLGAFQRVYSFLSQIFDYGSTDIEKRWIFFRRLLPLLEFGRERDGVDLTGITMTHHSLRSQGRLPLPLNQGESKPLKVMTAPGTGEVQDKKKDLLAAIIEKVNDLFDGDLTDDDKLIYVNNVLMGKLLESPVLAEQAANNTKEQFAASPDLGRELMNAIMDALTAHSAMSRQALGSEKVREGLRDILINDACLYEALRARGGPGVTAPL</sequence>
<keyword evidence="3" id="KW-1185">Reference proteome</keyword>
<dbReference type="GO" id="GO:0003677">
    <property type="term" value="F:DNA binding"/>
    <property type="evidence" value="ECO:0007669"/>
    <property type="project" value="UniProtKB-KW"/>
</dbReference>
<dbReference type="RefSeq" id="WP_184264817.1">
    <property type="nucleotide sequence ID" value="NZ_JACIIX010000013.1"/>
</dbReference>
<feature type="domain" description="Helicase ATP-binding" evidence="1">
    <location>
        <begin position="274"/>
        <end position="514"/>
    </location>
</feature>
<dbReference type="SUPFAM" id="SSF52540">
    <property type="entry name" value="P-loop containing nucleoside triphosphate hydrolases"/>
    <property type="match status" value="1"/>
</dbReference>
<dbReference type="EMBL" id="JACIIX010000013">
    <property type="protein sequence ID" value="MBB6211769.1"/>
    <property type="molecule type" value="Genomic_DNA"/>
</dbReference>
<dbReference type="PANTHER" id="PTHR42927">
    <property type="entry name" value="HELICASE SUPERFAMILY 1 AND 2 DOMAIN-CONTAINING PROTEIN"/>
    <property type="match status" value="1"/>
</dbReference>
<dbReference type="EC" id="3.1.21.3" evidence="2"/>
<dbReference type="GO" id="GO:0005524">
    <property type="term" value="F:ATP binding"/>
    <property type="evidence" value="ECO:0007669"/>
    <property type="project" value="UniProtKB-KW"/>
</dbReference>
<proteinExistence type="predicted"/>
<dbReference type="GO" id="GO:0009307">
    <property type="term" value="P:DNA restriction-modification system"/>
    <property type="evidence" value="ECO:0007669"/>
    <property type="project" value="UniProtKB-KW"/>
</dbReference>
<evidence type="ECO:0000313" key="3">
    <source>
        <dbReference type="Proteomes" id="UP000544872"/>
    </source>
</evidence>
<comment type="caution">
    <text evidence="2">The sequence shown here is derived from an EMBL/GenBank/DDBJ whole genome shotgun (WGS) entry which is preliminary data.</text>
</comment>
<evidence type="ECO:0000259" key="1">
    <source>
        <dbReference type="SMART" id="SM00487"/>
    </source>
</evidence>
<dbReference type="AlphaFoldDB" id="A0A7W9ZK86"/>
<dbReference type="InterPro" id="IPR027417">
    <property type="entry name" value="P-loop_NTPase"/>
</dbReference>
<dbReference type="SMART" id="SM00487">
    <property type="entry name" value="DEXDc"/>
    <property type="match status" value="1"/>
</dbReference>
<accession>A0A7W9ZK86</accession>
<evidence type="ECO:0000313" key="2">
    <source>
        <dbReference type="EMBL" id="MBB6211769.1"/>
    </source>
</evidence>
<dbReference type="InterPro" id="IPR055180">
    <property type="entry name" value="HsdR_RecA-like_helicase_dom_2"/>
</dbReference>
<protein>
    <submittedName>
        <fullName evidence="2">Type I restriction enzyme R subunit</fullName>
        <ecNumber evidence="2">3.1.21.3</ecNumber>
    </submittedName>
</protein>
<dbReference type="Proteomes" id="UP000544872">
    <property type="component" value="Unassembled WGS sequence"/>
</dbReference>
<dbReference type="PANTHER" id="PTHR42927:SF1">
    <property type="entry name" value="HELICASE SUPERFAMILY 1 AND 2 DOMAIN-CONTAINING PROTEIN"/>
    <property type="match status" value="1"/>
</dbReference>
<dbReference type="InterPro" id="IPR014001">
    <property type="entry name" value="Helicase_ATP-bd"/>
</dbReference>